<gene>
    <name evidence="2" type="ORF">GSOID_T00026963001</name>
</gene>
<evidence type="ECO:0000313" key="2">
    <source>
        <dbReference type="EMBL" id="CBY35159.1"/>
    </source>
</evidence>
<feature type="region of interest" description="Disordered" evidence="1">
    <location>
        <begin position="22"/>
        <end position="90"/>
    </location>
</feature>
<dbReference type="Gene3D" id="1.10.260.100">
    <property type="match status" value="1"/>
</dbReference>
<organism evidence="2">
    <name type="scientific">Oikopleura dioica</name>
    <name type="common">Tunicate</name>
    <dbReference type="NCBI Taxonomy" id="34765"/>
    <lineage>
        <taxon>Eukaryota</taxon>
        <taxon>Metazoa</taxon>
        <taxon>Chordata</taxon>
        <taxon>Tunicata</taxon>
        <taxon>Appendicularia</taxon>
        <taxon>Copelata</taxon>
        <taxon>Oikopleuridae</taxon>
        <taxon>Oikopleura</taxon>
    </lineage>
</organism>
<accession>E4YI48</accession>
<name>E4YI48_OIKDI</name>
<evidence type="ECO:0008006" key="3">
    <source>
        <dbReference type="Google" id="ProtNLM"/>
    </source>
</evidence>
<reference evidence="2" key="1">
    <citation type="journal article" date="2010" name="Science">
        <title>Plasticity of animal genome architecture unmasked by rapid evolution of a pelagic tunicate.</title>
        <authorList>
            <person name="Denoeud F."/>
            <person name="Henriet S."/>
            <person name="Mungpakdee S."/>
            <person name="Aury J.M."/>
            <person name="Da Silva C."/>
            <person name="Brinkmann H."/>
            <person name="Mikhaleva J."/>
            <person name="Olsen L.C."/>
            <person name="Jubin C."/>
            <person name="Canestro C."/>
            <person name="Bouquet J.M."/>
            <person name="Danks G."/>
            <person name="Poulain J."/>
            <person name="Campsteijn C."/>
            <person name="Adamski M."/>
            <person name="Cross I."/>
            <person name="Yadetie F."/>
            <person name="Muffato M."/>
            <person name="Louis A."/>
            <person name="Butcher S."/>
            <person name="Tsagkogeorga G."/>
            <person name="Konrad A."/>
            <person name="Singh S."/>
            <person name="Jensen M.F."/>
            <person name="Cong E.H."/>
            <person name="Eikeseth-Otteraa H."/>
            <person name="Noel B."/>
            <person name="Anthouard V."/>
            <person name="Porcel B.M."/>
            <person name="Kachouri-Lafond R."/>
            <person name="Nishino A."/>
            <person name="Ugolini M."/>
            <person name="Chourrout P."/>
            <person name="Nishida H."/>
            <person name="Aasland R."/>
            <person name="Huzurbazar S."/>
            <person name="Westhof E."/>
            <person name="Delsuc F."/>
            <person name="Lehrach H."/>
            <person name="Reinhardt R."/>
            <person name="Weissenbach J."/>
            <person name="Roy S.W."/>
            <person name="Artiguenave F."/>
            <person name="Postlethwait J.H."/>
            <person name="Manak J.R."/>
            <person name="Thompson E.M."/>
            <person name="Jaillon O."/>
            <person name="Du Pasquier L."/>
            <person name="Boudinot P."/>
            <person name="Liberles D.A."/>
            <person name="Volff J.N."/>
            <person name="Philippe H."/>
            <person name="Lenhard B."/>
            <person name="Roest Crollius H."/>
            <person name="Wincker P."/>
            <person name="Chourrout D."/>
        </authorList>
    </citation>
    <scope>NUCLEOTIDE SEQUENCE [LARGE SCALE GENOMIC DNA]</scope>
</reference>
<dbReference type="Proteomes" id="UP000011014">
    <property type="component" value="Unassembled WGS sequence"/>
</dbReference>
<dbReference type="EMBL" id="FN654592">
    <property type="protein sequence ID" value="CBY35159.1"/>
    <property type="molecule type" value="Genomic_DNA"/>
</dbReference>
<dbReference type="AlphaFoldDB" id="E4YI48"/>
<feature type="compositionally biased region" description="Basic and acidic residues" evidence="1">
    <location>
        <begin position="76"/>
        <end position="87"/>
    </location>
</feature>
<sequence length="257" mass="29235">MKTTNSTLLQAENQEFVPSLIVDNLKRQEKPAQDSQKTEVNKQPPKKNDSGGFAGFKSGFLMSSTSKKKKQQSKPEFIKPKKQEKADNPLVMNDVQEAMKEEFGSEEFLKSYDKKEKLLKQMANPKFAKAIDFMAKDPEGGKKYYMDHDRKWFEEEFIKFFGDNMNMMGAHIDKAAKRVVPQEKPIKKAKSADERKMEDILSRPAVRAALSNPAVQEIVHLLKTDPAVGTRKLPSLSNRSKKDLEVLVDNGILQMQP</sequence>
<proteinExistence type="predicted"/>
<protein>
    <recommendedName>
        <fullName evidence="3">STI1/HOP DP domain-containing protein</fullName>
    </recommendedName>
</protein>
<feature type="compositionally biased region" description="Basic and acidic residues" evidence="1">
    <location>
        <begin position="24"/>
        <end position="40"/>
    </location>
</feature>
<evidence type="ECO:0000256" key="1">
    <source>
        <dbReference type="SAM" id="MobiDB-lite"/>
    </source>
</evidence>